<keyword evidence="7" id="KW-0687">Ribonucleoprotein</keyword>
<organism evidence="7 8">
    <name type="scientific">Fusobacterium periodonticum D10</name>
    <dbReference type="NCBI Taxonomy" id="620833"/>
    <lineage>
        <taxon>Bacteria</taxon>
        <taxon>Fusobacteriati</taxon>
        <taxon>Fusobacteriota</taxon>
        <taxon>Fusobacteriia</taxon>
        <taxon>Fusobacteriales</taxon>
        <taxon>Fusobacteriaceae</taxon>
        <taxon>Fusobacterium</taxon>
    </lineage>
</organism>
<evidence type="ECO:0000256" key="1">
    <source>
        <dbReference type="ARBA" id="ARBA00009741"/>
    </source>
</evidence>
<feature type="binding site" evidence="6">
    <location>
        <position position="201"/>
    </location>
    <ligand>
        <name>S-adenosyl-L-methionine</name>
        <dbReference type="ChEBI" id="CHEBI:59789"/>
    </ligand>
</feature>
<dbReference type="EMBL" id="ACIF01000221">
    <property type="protein sequence ID" value="EKA93451.1"/>
    <property type="molecule type" value="Genomic_DNA"/>
</dbReference>
<dbReference type="PANTHER" id="PTHR43648">
    <property type="entry name" value="ELECTRON TRANSFER FLAVOPROTEIN BETA SUBUNIT LYSINE METHYLTRANSFERASE"/>
    <property type="match status" value="1"/>
</dbReference>
<keyword evidence="2 6" id="KW-0963">Cytoplasm</keyword>
<dbReference type="HAMAP" id="MF_00735">
    <property type="entry name" value="Methyltr_PrmA"/>
    <property type="match status" value="1"/>
</dbReference>
<evidence type="ECO:0000313" key="8">
    <source>
        <dbReference type="Proteomes" id="UP000005809"/>
    </source>
</evidence>
<comment type="similarity">
    <text evidence="1 6">Belongs to the methyltransferase superfamily. PrmA family.</text>
</comment>
<comment type="caution">
    <text evidence="7">The sequence shown here is derived from an EMBL/GenBank/DDBJ whole genome shotgun (WGS) entry which is preliminary data.</text>
</comment>
<dbReference type="GO" id="GO:0032259">
    <property type="term" value="P:methylation"/>
    <property type="evidence" value="ECO:0007669"/>
    <property type="project" value="UniProtKB-KW"/>
</dbReference>
<keyword evidence="4 6" id="KW-0808">Transferase</keyword>
<dbReference type="GO" id="GO:0005840">
    <property type="term" value="C:ribosome"/>
    <property type="evidence" value="ECO:0007669"/>
    <property type="project" value="UniProtKB-KW"/>
</dbReference>
<evidence type="ECO:0000256" key="4">
    <source>
        <dbReference type="ARBA" id="ARBA00022679"/>
    </source>
</evidence>
<dbReference type="InterPro" id="IPR050078">
    <property type="entry name" value="Ribosomal_L11_MeTrfase_PrmA"/>
</dbReference>
<feature type="binding site" evidence="6">
    <location>
        <position position="179"/>
    </location>
    <ligand>
        <name>S-adenosyl-L-methionine</name>
        <dbReference type="ChEBI" id="CHEBI:59789"/>
    </ligand>
</feature>
<dbReference type="Gene3D" id="3.40.50.150">
    <property type="entry name" value="Vaccinia Virus protein VP39"/>
    <property type="match status" value="1"/>
</dbReference>
<dbReference type="Proteomes" id="UP000005809">
    <property type="component" value="Unassembled WGS sequence"/>
</dbReference>
<comment type="catalytic activity">
    <reaction evidence="6">
        <text>L-lysyl-[protein] + 3 S-adenosyl-L-methionine = N(6),N(6),N(6)-trimethyl-L-lysyl-[protein] + 3 S-adenosyl-L-homocysteine + 3 H(+)</text>
        <dbReference type="Rhea" id="RHEA:54192"/>
        <dbReference type="Rhea" id="RHEA-COMP:9752"/>
        <dbReference type="Rhea" id="RHEA-COMP:13826"/>
        <dbReference type="ChEBI" id="CHEBI:15378"/>
        <dbReference type="ChEBI" id="CHEBI:29969"/>
        <dbReference type="ChEBI" id="CHEBI:57856"/>
        <dbReference type="ChEBI" id="CHEBI:59789"/>
        <dbReference type="ChEBI" id="CHEBI:61961"/>
    </reaction>
</comment>
<dbReference type="HOGENOM" id="CLU_049382_0_1_0"/>
<dbReference type="NCBIfam" id="TIGR00406">
    <property type="entry name" value="prmA"/>
    <property type="match status" value="1"/>
</dbReference>
<dbReference type="RefSeq" id="WP_005967608.1">
    <property type="nucleotide sequence ID" value="NZ_JH815384.1"/>
</dbReference>
<comment type="subcellular location">
    <subcellularLocation>
        <location evidence="6">Cytoplasm</location>
    </subcellularLocation>
</comment>
<dbReference type="GO" id="GO:0016279">
    <property type="term" value="F:protein-lysine N-methyltransferase activity"/>
    <property type="evidence" value="ECO:0007669"/>
    <property type="project" value="RHEA"/>
</dbReference>
<feature type="binding site" evidence="6">
    <location>
        <position position="158"/>
    </location>
    <ligand>
        <name>S-adenosyl-L-methionine</name>
        <dbReference type="ChEBI" id="CHEBI:59789"/>
    </ligand>
</feature>
<keyword evidence="7" id="KW-0689">Ribosomal protein</keyword>
<accession>K1GPD0</accession>
<keyword evidence="3 6" id="KW-0489">Methyltransferase</keyword>
<dbReference type="SUPFAM" id="SSF53335">
    <property type="entry name" value="S-adenosyl-L-methionine-dependent methyltransferases"/>
    <property type="match status" value="1"/>
</dbReference>
<dbReference type="PATRIC" id="fig|620833.3.peg.1358"/>
<evidence type="ECO:0000256" key="6">
    <source>
        <dbReference type="HAMAP-Rule" id="MF_00735"/>
    </source>
</evidence>
<protein>
    <recommendedName>
        <fullName evidence="6">Ribosomal protein L11 methyltransferase</fullName>
        <shortName evidence="6">L11 Mtase</shortName>
        <ecNumber evidence="6">2.1.1.-</ecNumber>
    </recommendedName>
</protein>
<evidence type="ECO:0000256" key="3">
    <source>
        <dbReference type="ARBA" id="ARBA00022603"/>
    </source>
</evidence>
<dbReference type="Pfam" id="PF06325">
    <property type="entry name" value="PrmA"/>
    <property type="match status" value="1"/>
</dbReference>
<evidence type="ECO:0000313" key="7">
    <source>
        <dbReference type="EMBL" id="EKA93451.1"/>
    </source>
</evidence>
<keyword evidence="5 6" id="KW-0949">S-adenosyl-L-methionine</keyword>
<evidence type="ECO:0000256" key="2">
    <source>
        <dbReference type="ARBA" id="ARBA00022490"/>
    </source>
</evidence>
<dbReference type="PIRSF" id="PIRSF000401">
    <property type="entry name" value="RPL11_MTase"/>
    <property type="match status" value="1"/>
</dbReference>
<name>K1GPD0_9FUSO</name>
<gene>
    <name evidence="6" type="primary">prmA</name>
    <name evidence="7" type="ORF">FPOG_00356</name>
</gene>
<sequence>MKVLEAKVIYESDNIEKYKKIISDIFYDFGVTGLKIEEPLLNKDPLNFYRDEKQFLLSENSVSAYFPLNIYSEKRKKVLEETFKEKFSEDEEIVYNLDFYEYDEEDYQNSWKKYLFVEKVSEKFVVKPTWREYEKQDDELVIELDPGRAFGTGSHPTTSLLLKLMEEQDFTNKTIIDIGTGSGILMIAGKLLGAGEVYGTDIDEFSMEVAKENLLLNNISLDEVKLLKGNLLEVIENKKFDIVVCNILADVLIKLLDEIKYILKEDSIVLFSGIIEDKLAEVISKAESVGLEVAEIKEDKEWRSCRLLVKKIRILL</sequence>
<evidence type="ECO:0000256" key="5">
    <source>
        <dbReference type="ARBA" id="ARBA00022691"/>
    </source>
</evidence>
<comment type="function">
    <text evidence="6">Methylates ribosomal protein L11.</text>
</comment>
<proteinExistence type="inferred from homology"/>
<dbReference type="InterPro" id="IPR004498">
    <property type="entry name" value="Ribosomal_PrmA_MeTrfase"/>
</dbReference>
<dbReference type="PANTHER" id="PTHR43648:SF1">
    <property type="entry name" value="ELECTRON TRANSFER FLAVOPROTEIN BETA SUBUNIT LYSINE METHYLTRANSFERASE"/>
    <property type="match status" value="1"/>
</dbReference>
<dbReference type="InterPro" id="IPR029063">
    <property type="entry name" value="SAM-dependent_MTases_sf"/>
</dbReference>
<dbReference type="CDD" id="cd02440">
    <property type="entry name" value="AdoMet_MTases"/>
    <property type="match status" value="1"/>
</dbReference>
<dbReference type="EC" id="2.1.1.-" evidence="6"/>
<dbReference type="AlphaFoldDB" id="K1GPD0"/>
<reference evidence="7 8" key="1">
    <citation type="submission" date="2012-05" db="EMBL/GenBank/DDBJ databases">
        <title>The Genome Sequence of Fusobacterium periodontium Oral Taxon 201 Strain D10.</title>
        <authorList>
            <consortium name="The Broad Institute Genome Sequencing Platform"/>
            <consortium name="The Broad Institute Genome Sequencing Center for Infectious Disease"/>
            <person name="Earl A."/>
            <person name="Ward D."/>
            <person name="Feldgarden M."/>
            <person name="Gevers D."/>
            <person name="Strauss J."/>
            <person name="Sibley C."/>
            <person name="White A."/>
            <person name="Ambrose C.E."/>
            <person name="Allen-Vercoe E."/>
            <person name="Walker B."/>
            <person name="Young S.K."/>
            <person name="Zeng Q."/>
            <person name="Gargeya S."/>
            <person name="Fitzgerald M."/>
            <person name="Haas B."/>
            <person name="Abouelleil A."/>
            <person name="Alvarado L."/>
            <person name="Arachchi H.M."/>
            <person name="Berlin A.M."/>
            <person name="Chapman S.B."/>
            <person name="Goldberg J."/>
            <person name="Griggs A."/>
            <person name="Gujja S."/>
            <person name="Hansen M."/>
            <person name="Howarth C."/>
            <person name="Imamovic A."/>
            <person name="Larimer J."/>
            <person name="McCowan C."/>
            <person name="Montmayeur A."/>
            <person name="Murphy C."/>
            <person name="Neiman D."/>
            <person name="Pearson M."/>
            <person name="Priest M."/>
            <person name="Roberts A."/>
            <person name="Saif S."/>
            <person name="Shea T."/>
            <person name="Sisk P."/>
            <person name="Sykes S."/>
            <person name="Wortman J."/>
            <person name="Nusbaum C."/>
            <person name="Birren B."/>
        </authorList>
    </citation>
    <scope>NUCLEOTIDE SEQUENCE [LARGE SCALE GENOMIC DNA]</scope>
    <source>
        <strain evidence="7 8">D10</strain>
    </source>
</reference>
<feature type="binding site" evidence="6">
    <location>
        <position position="246"/>
    </location>
    <ligand>
        <name>S-adenosyl-L-methionine</name>
        <dbReference type="ChEBI" id="CHEBI:59789"/>
    </ligand>
</feature>
<dbReference type="GO" id="GO:0005737">
    <property type="term" value="C:cytoplasm"/>
    <property type="evidence" value="ECO:0007669"/>
    <property type="project" value="UniProtKB-SubCell"/>
</dbReference>